<evidence type="ECO:0000313" key="2">
    <source>
        <dbReference type="EMBL" id="MDN4122361.1"/>
    </source>
</evidence>
<protein>
    <submittedName>
        <fullName evidence="2">Aspartate/glutamate racemase family protein</fullName>
    </submittedName>
</protein>
<comment type="similarity">
    <text evidence="1">Belongs to the HyuE racemase family.</text>
</comment>
<dbReference type="InterPro" id="IPR052186">
    <property type="entry name" value="Hydantoin_racemase-like"/>
</dbReference>
<organism evidence="2 3">
    <name type="scientific">Alcaligenes endophyticus</name>
    <dbReference type="NCBI Taxonomy" id="1929088"/>
    <lineage>
        <taxon>Bacteria</taxon>
        <taxon>Pseudomonadati</taxon>
        <taxon>Pseudomonadota</taxon>
        <taxon>Betaproteobacteria</taxon>
        <taxon>Burkholderiales</taxon>
        <taxon>Alcaligenaceae</taxon>
        <taxon>Alcaligenes</taxon>
    </lineage>
</organism>
<keyword evidence="3" id="KW-1185">Reference proteome</keyword>
<dbReference type="RefSeq" id="WP_266123418.1">
    <property type="nucleotide sequence ID" value="NZ_JAJHNU010000004.1"/>
</dbReference>
<proteinExistence type="inferred from homology"/>
<dbReference type="EMBL" id="JAJHNU010000004">
    <property type="protein sequence ID" value="MDN4122361.1"/>
    <property type="molecule type" value="Genomic_DNA"/>
</dbReference>
<dbReference type="PANTHER" id="PTHR28047">
    <property type="entry name" value="PROTEIN DCG1"/>
    <property type="match status" value="1"/>
</dbReference>
<dbReference type="Pfam" id="PF01177">
    <property type="entry name" value="Asp_Glu_race"/>
    <property type="match status" value="1"/>
</dbReference>
<dbReference type="Proteomes" id="UP001168613">
    <property type="component" value="Unassembled WGS sequence"/>
</dbReference>
<reference evidence="2" key="1">
    <citation type="submission" date="2021-11" db="EMBL/GenBank/DDBJ databases">
        <title>Draft genome sequence of Alcaligenes endophyticus type strain CCUG 75668T.</title>
        <authorList>
            <person name="Salva-Serra F."/>
            <person name="Duran R.E."/>
            <person name="Seeger M."/>
            <person name="Moore E.R.B."/>
            <person name="Jaen-Luchoro D."/>
        </authorList>
    </citation>
    <scope>NUCLEOTIDE SEQUENCE</scope>
    <source>
        <strain evidence="2">CCUG 75668</strain>
    </source>
</reference>
<gene>
    <name evidence="2" type="ORF">LMS43_13785</name>
</gene>
<dbReference type="PANTHER" id="PTHR28047:SF5">
    <property type="entry name" value="PROTEIN DCG1"/>
    <property type="match status" value="1"/>
</dbReference>
<dbReference type="InterPro" id="IPR053714">
    <property type="entry name" value="Iso_Racemase_Enz_sf"/>
</dbReference>
<dbReference type="Gene3D" id="3.40.50.12500">
    <property type="match status" value="1"/>
</dbReference>
<name>A0ABT8EM29_9BURK</name>
<evidence type="ECO:0000313" key="3">
    <source>
        <dbReference type="Proteomes" id="UP001168613"/>
    </source>
</evidence>
<comment type="caution">
    <text evidence="2">The sequence shown here is derived from an EMBL/GenBank/DDBJ whole genome shotgun (WGS) entry which is preliminary data.</text>
</comment>
<accession>A0ABT8EM29</accession>
<sequence length="242" mass="25574">MASAYDEWGGVEMKSGIKIAVINPNSNQAVTAIIQRAVQQALEPSTTLICVNSDAGPKSIELPEHRIEAIPYWHAKLLELEQLEPDAYVLACYDEFGLAQARQLVDRPIIGAVEASIAMAQVYAQRYAIITTMASTLPSIYALVQHYGASERCIVRASGLGVAQAAASEQDVLGVLIQSAQDLMLQDGVGALILGSGGLAGRADYLAARLGIPVIDAVVSAAKMAEAMAGMQKADVASVQHR</sequence>
<dbReference type="InterPro" id="IPR015942">
    <property type="entry name" value="Asp/Glu/hydantoin_racemase"/>
</dbReference>
<evidence type="ECO:0000256" key="1">
    <source>
        <dbReference type="ARBA" id="ARBA00038414"/>
    </source>
</evidence>